<organism evidence="2 3">
    <name type="scientific">Streptomyces albiaxialis</name>
    <dbReference type="NCBI Taxonomy" id="329523"/>
    <lineage>
        <taxon>Bacteria</taxon>
        <taxon>Bacillati</taxon>
        <taxon>Actinomycetota</taxon>
        <taxon>Actinomycetes</taxon>
        <taxon>Kitasatosporales</taxon>
        <taxon>Streptomycetaceae</taxon>
        <taxon>Streptomyces</taxon>
    </lineage>
</organism>
<reference evidence="3" key="1">
    <citation type="journal article" date="2019" name="Int. J. Syst. Evol. Microbiol.">
        <title>The Global Catalogue of Microorganisms (GCM) 10K type strain sequencing project: providing services to taxonomists for standard genome sequencing and annotation.</title>
        <authorList>
            <consortium name="The Broad Institute Genomics Platform"/>
            <consortium name="The Broad Institute Genome Sequencing Center for Infectious Disease"/>
            <person name="Wu L."/>
            <person name="Ma J."/>
        </authorList>
    </citation>
    <scope>NUCLEOTIDE SEQUENCE [LARGE SCALE GENOMIC DNA]</scope>
    <source>
        <strain evidence="3">JCM 15478</strain>
    </source>
</reference>
<feature type="region of interest" description="Disordered" evidence="1">
    <location>
        <begin position="1"/>
        <end position="88"/>
    </location>
</feature>
<comment type="caution">
    <text evidence="2">The sequence shown here is derived from an EMBL/GenBank/DDBJ whole genome shotgun (WGS) entry which is preliminary data.</text>
</comment>
<evidence type="ECO:0000313" key="3">
    <source>
        <dbReference type="Proteomes" id="UP001500016"/>
    </source>
</evidence>
<sequence>MSSDAGSPHFQQNRPPYPPGGGGQGPVSMASLESSKRRAAKYLEEHLAPDTKRVGGHADLETSGVIGASQGQGVPMSPSGTTGDSVFTGGQFQGWEISKGLSDAHTVWERQVKNLLDRLTSERDALRGAKKLIHGNDAGTERKIRSVAPEPSPYSKINNL</sequence>
<feature type="compositionally biased region" description="Polar residues" evidence="1">
    <location>
        <begin position="78"/>
        <end position="88"/>
    </location>
</feature>
<name>A0ABP5IJY1_9ACTN</name>
<proteinExistence type="predicted"/>
<feature type="compositionally biased region" description="Polar residues" evidence="1">
    <location>
        <begin position="1"/>
        <end position="14"/>
    </location>
</feature>
<keyword evidence="3" id="KW-1185">Reference proteome</keyword>
<feature type="compositionally biased region" description="Basic and acidic residues" evidence="1">
    <location>
        <begin position="41"/>
        <end position="60"/>
    </location>
</feature>
<feature type="region of interest" description="Disordered" evidence="1">
    <location>
        <begin position="130"/>
        <end position="160"/>
    </location>
</feature>
<accession>A0ABP5IJY1</accession>
<dbReference type="EMBL" id="BAAAPE010000028">
    <property type="protein sequence ID" value="GAA2101883.1"/>
    <property type="molecule type" value="Genomic_DNA"/>
</dbReference>
<protein>
    <submittedName>
        <fullName evidence="2">Uncharacterized protein</fullName>
    </submittedName>
</protein>
<evidence type="ECO:0000256" key="1">
    <source>
        <dbReference type="SAM" id="MobiDB-lite"/>
    </source>
</evidence>
<dbReference type="Proteomes" id="UP001500016">
    <property type="component" value="Unassembled WGS sequence"/>
</dbReference>
<evidence type="ECO:0000313" key="2">
    <source>
        <dbReference type="EMBL" id="GAA2101883.1"/>
    </source>
</evidence>
<gene>
    <name evidence="2" type="ORF">GCM10009801_75510</name>
</gene>